<evidence type="ECO:0000313" key="4">
    <source>
        <dbReference type="EMBL" id="KXZ54327.1"/>
    </source>
</evidence>
<comment type="caution">
    <text evidence="4">The sequence shown here is derived from an EMBL/GenBank/DDBJ whole genome shotgun (WGS) entry which is preliminary data.</text>
</comment>
<dbReference type="PROSITE" id="PS50102">
    <property type="entry name" value="RRM"/>
    <property type="match status" value="2"/>
</dbReference>
<dbReference type="STRING" id="33097.A0A150GWR6"/>
<gene>
    <name evidence="4" type="ORF">GPECTOR_5g410</name>
</gene>
<sequence>MKGLRGVDVNQTSPGTEVSDVGPRVSSHGNWSVPRVSSECGGASGSNTSCVSSDGGDIKYVADIDRDDCGEFPTVKGIPVDSSARHLQLGNIGADADQQALEQLLRWFGPLKSVLVFPEAGVALAAYLTPQHAAAAKTALEGQALPCVTGSLPFMVQLIPAEPQQAPQVAAAQVPSADIRYSLAGVRQAEDTVQSNCDLMALMTSFRALGLPVPITAIGGAQPLATNHAKLLEAAASGGSDSDNVQACDAGHVHVRGGNDGTPSRHLFLAYVVQNVDQPALMLTFSPFGVVESVRVFPGLHYAFVNYTEVQSAVAAKTVLEGQVIPAVTGNKPLHMRYKHRVTSTSGCAALPQHSAQLPAQPLAQRDGVVPSTADPSLGLSVAHSGAVGDGRRDDWEGAVPALMAEGRPGRRLWVGNIPSEVTQEDVTLLFAPFGTIDSVRLFPVRNFAFVNYMWPQHAAAARAALNDRTVLAWKNNRSLLVRYPRDREPRNGREDERSRAITHPAAHPLFDNGHVRFQEGPSFSAYHHSAELGGRYLPEKQDAAAAAWAQRGPMQGLSAAASALPVPGAVGTQSFASDFGVQDCAAFDGGQARLAILSSLSLAPSLSSAELLSYLHASAASNMSAVAPSAVGGGGPFQGLGLQGAGLLQHHQLLTQTFAAGLPAPSGQQPPYAGAAQQAARRMGASAADGQLSPALLQLLRAQIQGAASEPVSTMAGAVGAQPLPQAAAVTGELRNQRVGGDLGLASLIALNQALSTAPTAACVAPPQGAYGPAYVAQPHPLHAGDGVGSKALVADLYKRLLGI</sequence>
<dbReference type="PANTHER" id="PTHR47093">
    <property type="entry name" value="PROTEIN JSN1-RELATED"/>
    <property type="match status" value="1"/>
</dbReference>
<dbReference type="OrthoDB" id="439808at2759"/>
<feature type="domain" description="RRM" evidence="3">
    <location>
        <begin position="265"/>
        <end position="341"/>
    </location>
</feature>
<dbReference type="SMART" id="SM00360">
    <property type="entry name" value="RRM"/>
    <property type="match status" value="3"/>
</dbReference>
<dbReference type="InterPro" id="IPR000504">
    <property type="entry name" value="RRM_dom"/>
</dbReference>
<evidence type="ECO:0000256" key="2">
    <source>
        <dbReference type="SAM" id="MobiDB-lite"/>
    </source>
</evidence>
<evidence type="ECO:0000256" key="1">
    <source>
        <dbReference type="PROSITE-ProRule" id="PRU00176"/>
    </source>
</evidence>
<feature type="region of interest" description="Disordered" evidence="2">
    <location>
        <begin position="1"/>
        <end position="51"/>
    </location>
</feature>
<dbReference type="InterPro" id="IPR052645">
    <property type="entry name" value="Pumilio_domain_protein"/>
</dbReference>
<feature type="domain" description="RRM" evidence="3">
    <location>
        <begin position="411"/>
        <end position="487"/>
    </location>
</feature>
<protein>
    <recommendedName>
        <fullName evidence="3">RRM domain-containing protein</fullName>
    </recommendedName>
</protein>
<reference evidence="5" key="1">
    <citation type="journal article" date="2016" name="Nat. Commun.">
        <title>The Gonium pectorale genome demonstrates co-option of cell cycle regulation during the evolution of multicellularity.</title>
        <authorList>
            <person name="Hanschen E.R."/>
            <person name="Marriage T.N."/>
            <person name="Ferris P.J."/>
            <person name="Hamaji T."/>
            <person name="Toyoda A."/>
            <person name="Fujiyama A."/>
            <person name="Neme R."/>
            <person name="Noguchi H."/>
            <person name="Minakuchi Y."/>
            <person name="Suzuki M."/>
            <person name="Kawai-Toyooka H."/>
            <person name="Smith D.R."/>
            <person name="Sparks H."/>
            <person name="Anderson J."/>
            <person name="Bakaric R."/>
            <person name="Luria V."/>
            <person name="Karger A."/>
            <person name="Kirschner M.W."/>
            <person name="Durand P.M."/>
            <person name="Michod R.E."/>
            <person name="Nozaki H."/>
            <person name="Olson B.J."/>
        </authorList>
    </citation>
    <scope>NUCLEOTIDE SEQUENCE [LARGE SCALE GENOMIC DNA]</scope>
    <source>
        <strain evidence="5">NIES-2863</strain>
    </source>
</reference>
<evidence type="ECO:0000313" key="5">
    <source>
        <dbReference type="Proteomes" id="UP000075714"/>
    </source>
</evidence>
<dbReference type="Proteomes" id="UP000075714">
    <property type="component" value="Unassembled WGS sequence"/>
</dbReference>
<dbReference type="PANTHER" id="PTHR47093:SF1">
    <property type="entry name" value="PROTEIN JSN1-RELATED"/>
    <property type="match status" value="1"/>
</dbReference>
<dbReference type="InterPro" id="IPR012677">
    <property type="entry name" value="Nucleotide-bd_a/b_plait_sf"/>
</dbReference>
<dbReference type="GO" id="GO:0003723">
    <property type="term" value="F:RNA binding"/>
    <property type="evidence" value="ECO:0007669"/>
    <property type="project" value="UniProtKB-UniRule"/>
</dbReference>
<organism evidence="4 5">
    <name type="scientific">Gonium pectorale</name>
    <name type="common">Green alga</name>
    <dbReference type="NCBI Taxonomy" id="33097"/>
    <lineage>
        <taxon>Eukaryota</taxon>
        <taxon>Viridiplantae</taxon>
        <taxon>Chlorophyta</taxon>
        <taxon>core chlorophytes</taxon>
        <taxon>Chlorophyceae</taxon>
        <taxon>CS clade</taxon>
        <taxon>Chlamydomonadales</taxon>
        <taxon>Volvocaceae</taxon>
        <taxon>Gonium</taxon>
    </lineage>
</organism>
<dbReference type="Pfam" id="PF00076">
    <property type="entry name" value="RRM_1"/>
    <property type="match status" value="3"/>
</dbReference>
<proteinExistence type="predicted"/>
<accession>A0A150GWR6</accession>
<keyword evidence="1" id="KW-0694">RNA-binding</keyword>
<dbReference type="EMBL" id="LSYV01000006">
    <property type="protein sequence ID" value="KXZ54327.1"/>
    <property type="molecule type" value="Genomic_DNA"/>
</dbReference>
<keyword evidence="5" id="KW-1185">Reference proteome</keyword>
<evidence type="ECO:0000259" key="3">
    <source>
        <dbReference type="PROSITE" id="PS50102"/>
    </source>
</evidence>
<dbReference type="SUPFAM" id="SSF54928">
    <property type="entry name" value="RNA-binding domain, RBD"/>
    <property type="match status" value="3"/>
</dbReference>
<dbReference type="Gene3D" id="3.30.70.330">
    <property type="match status" value="3"/>
</dbReference>
<dbReference type="GO" id="GO:0000288">
    <property type="term" value="P:nuclear-transcribed mRNA catabolic process, deadenylation-dependent decay"/>
    <property type="evidence" value="ECO:0007669"/>
    <property type="project" value="TreeGrafter"/>
</dbReference>
<name>A0A150GWR6_GONPE</name>
<dbReference type="InterPro" id="IPR035979">
    <property type="entry name" value="RBD_domain_sf"/>
</dbReference>
<dbReference type="AlphaFoldDB" id="A0A150GWR6"/>